<evidence type="ECO:0000256" key="3">
    <source>
        <dbReference type="RuleBase" id="RU362132"/>
    </source>
</evidence>
<dbReference type="InterPro" id="IPR012001">
    <property type="entry name" value="Thiamin_PyroP_enz_TPP-bd_dom"/>
</dbReference>
<reference evidence="7 8" key="1">
    <citation type="submission" date="2021-03" db="EMBL/GenBank/DDBJ databases">
        <title>Genomic Encyclopedia of Type Strains, Phase IV (KMG-IV): sequencing the most valuable type-strain genomes for metagenomic binning, comparative biology and taxonomic classification.</title>
        <authorList>
            <person name="Goeker M."/>
        </authorList>
    </citation>
    <scope>NUCLEOTIDE SEQUENCE [LARGE SCALE GENOMIC DNA]</scope>
    <source>
        <strain evidence="7 8">DSM 28650</strain>
    </source>
</reference>
<evidence type="ECO:0000313" key="8">
    <source>
        <dbReference type="Proteomes" id="UP001519308"/>
    </source>
</evidence>
<comment type="caution">
    <text evidence="7">The sequence shown here is derived from an EMBL/GenBank/DDBJ whole genome shotgun (WGS) entry which is preliminary data.</text>
</comment>
<proteinExistence type="inferred from homology"/>
<comment type="similarity">
    <text evidence="1 3">Belongs to the TPP enzyme family.</text>
</comment>
<dbReference type="SUPFAM" id="SSF52518">
    <property type="entry name" value="Thiamin diphosphate-binding fold (THDP-binding)"/>
    <property type="match status" value="2"/>
</dbReference>
<dbReference type="EC" id="2.2.1.6" evidence="7"/>
<dbReference type="InterPro" id="IPR029061">
    <property type="entry name" value="THDP-binding"/>
</dbReference>
<dbReference type="GO" id="GO:0003984">
    <property type="term" value="F:acetolactate synthase activity"/>
    <property type="evidence" value="ECO:0007669"/>
    <property type="project" value="UniProtKB-EC"/>
</dbReference>
<evidence type="ECO:0000313" key="7">
    <source>
        <dbReference type="EMBL" id="MBP2023529.1"/>
    </source>
</evidence>
<gene>
    <name evidence="7" type="ORF">J2Z44_003366</name>
</gene>
<dbReference type="Gene3D" id="3.40.50.1220">
    <property type="entry name" value="TPP-binding domain"/>
    <property type="match status" value="1"/>
</dbReference>
<accession>A0ABS4K6X9</accession>
<evidence type="ECO:0000259" key="6">
    <source>
        <dbReference type="Pfam" id="PF02776"/>
    </source>
</evidence>
<dbReference type="PANTHER" id="PTHR18968">
    <property type="entry name" value="THIAMINE PYROPHOSPHATE ENZYMES"/>
    <property type="match status" value="1"/>
</dbReference>
<dbReference type="InterPro" id="IPR045229">
    <property type="entry name" value="TPP_enz"/>
</dbReference>
<dbReference type="Pfam" id="PF02776">
    <property type="entry name" value="TPP_enzyme_N"/>
    <property type="match status" value="1"/>
</dbReference>
<feature type="domain" description="Thiamine pyrophosphate enzyme TPP-binding" evidence="5">
    <location>
        <begin position="394"/>
        <end position="540"/>
    </location>
</feature>
<dbReference type="CDD" id="cd07035">
    <property type="entry name" value="TPP_PYR_POX_like"/>
    <property type="match status" value="1"/>
</dbReference>
<dbReference type="CDD" id="cd00568">
    <property type="entry name" value="TPP_enzymes"/>
    <property type="match status" value="1"/>
</dbReference>
<evidence type="ECO:0000259" key="5">
    <source>
        <dbReference type="Pfam" id="PF02775"/>
    </source>
</evidence>
<dbReference type="RefSeq" id="WP_021283205.1">
    <property type="nucleotide sequence ID" value="NZ_JAGGLL010000031.1"/>
</dbReference>
<protein>
    <submittedName>
        <fullName evidence="7">Acetolactate synthase-1/2/3 large subunit</fullName>
        <ecNumber evidence="7">2.2.1.6</ecNumber>
    </submittedName>
</protein>
<keyword evidence="2 3" id="KW-0786">Thiamine pyrophosphate</keyword>
<keyword evidence="7" id="KW-0808">Transferase</keyword>
<keyword evidence="8" id="KW-1185">Reference proteome</keyword>
<dbReference type="Gene3D" id="3.40.50.970">
    <property type="match status" value="2"/>
</dbReference>
<dbReference type="InterPro" id="IPR011766">
    <property type="entry name" value="TPP_enzyme_TPP-bd"/>
</dbReference>
<sequence length="563" mass="63106">MRISDVIVRKLVENEVEYVFGISAGTVSSLFDAINDSEIKVITTKNEAGAAYAASKYASMSEKMGVCIVAGGVGINNMINGIADAMRTKVPVLILSGYVHRWQVGKGAIQELNTENIVSPITKYSKTIFNENEFFEELDKAMKIAKTPPYGPVHLSIPIDMQMLKVNSEFDNFNNSDNEFQSETLAEVAATVMTSDFSTEIDYDFHSLINATRIINEEEKGLIFVGRGCRLIGEEVKKLAEHLNWPIITTPEAKGVINTEFKYNLGNYGFSSTDAAVNFVENEKYSCLLVLGSSLGESATRNYNDVLFKGKKLIHIDWDKKELDKVYKFDVSVFYDLKEAIPYIIKNTSKKDNKFIKPDKINDQYSNNHNGLSLRLFLEEIVNIVPQNTYFVSDIGEYMNFLFKYLPIKEHMGFDISLNYGAMGSGVCGAIGSHLALKDRQIAVFVGDGSFFMNGTEILTAKHYNMPIIYFVINNSMLGYVEHGHQYLYGRTVTKSFVYDRVSIADIAKAMNIKSIQINNIEEVKLLNEFVADLNEPCIVELITDGSEKVPVADRFKALNNSQ</sequence>
<feature type="domain" description="Thiamine pyrophosphate enzyme N-terminal TPP-binding" evidence="6">
    <location>
        <begin position="1"/>
        <end position="114"/>
    </location>
</feature>
<dbReference type="InterPro" id="IPR012000">
    <property type="entry name" value="Thiamin_PyroP_enz_cen_dom"/>
</dbReference>
<dbReference type="InterPro" id="IPR029035">
    <property type="entry name" value="DHS-like_NAD/FAD-binding_dom"/>
</dbReference>
<dbReference type="Pfam" id="PF00205">
    <property type="entry name" value="TPP_enzyme_M"/>
    <property type="match status" value="1"/>
</dbReference>
<evidence type="ECO:0000256" key="1">
    <source>
        <dbReference type="ARBA" id="ARBA00007812"/>
    </source>
</evidence>
<evidence type="ECO:0000259" key="4">
    <source>
        <dbReference type="Pfam" id="PF00205"/>
    </source>
</evidence>
<dbReference type="Proteomes" id="UP001519308">
    <property type="component" value="Unassembled WGS sequence"/>
</dbReference>
<dbReference type="SUPFAM" id="SSF52467">
    <property type="entry name" value="DHS-like NAD/FAD-binding domain"/>
    <property type="match status" value="1"/>
</dbReference>
<dbReference type="EMBL" id="JAGGLL010000031">
    <property type="protein sequence ID" value="MBP2023529.1"/>
    <property type="molecule type" value="Genomic_DNA"/>
</dbReference>
<organism evidence="7 8">
    <name type="scientific">Clostridium punense</name>
    <dbReference type="NCBI Taxonomy" id="1054297"/>
    <lineage>
        <taxon>Bacteria</taxon>
        <taxon>Bacillati</taxon>
        <taxon>Bacillota</taxon>
        <taxon>Clostridia</taxon>
        <taxon>Eubacteriales</taxon>
        <taxon>Clostridiaceae</taxon>
        <taxon>Clostridium</taxon>
    </lineage>
</organism>
<feature type="domain" description="Thiamine pyrophosphate enzyme central" evidence="4">
    <location>
        <begin position="211"/>
        <end position="341"/>
    </location>
</feature>
<name>A0ABS4K6X9_9CLOT</name>
<dbReference type="Pfam" id="PF02775">
    <property type="entry name" value="TPP_enzyme_C"/>
    <property type="match status" value="1"/>
</dbReference>
<evidence type="ECO:0000256" key="2">
    <source>
        <dbReference type="ARBA" id="ARBA00023052"/>
    </source>
</evidence>
<dbReference type="PANTHER" id="PTHR18968:SF13">
    <property type="entry name" value="ACETOLACTATE SYNTHASE CATALYTIC SUBUNIT, MITOCHONDRIAL"/>
    <property type="match status" value="1"/>
</dbReference>